<dbReference type="Pfam" id="PF01037">
    <property type="entry name" value="AsnC_trans_reg"/>
    <property type="match status" value="1"/>
</dbReference>
<dbReference type="SUPFAM" id="SSF54909">
    <property type="entry name" value="Dimeric alpha+beta barrel"/>
    <property type="match status" value="1"/>
</dbReference>
<dbReference type="InterPro" id="IPR011991">
    <property type="entry name" value="ArsR-like_HTH"/>
</dbReference>
<dbReference type="Proteomes" id="UP001170379">
    <property type="component" value="Unassembled WGS sequence"/>
</dbReference>
<dbReference type="PANTHER" id="PTHR30154">
    <property type="entry name" value="LEUCINE-RESPONSIVE REGULATORY PROTEIN"/>
    <property type="match status" value="1"/>
</dbReference>
<dbReference type="InterPro" id="IPR019888">
    <property type="entry name" value="Tscrpt_reg_AsnC-like"/>
</dbReference>
<feature type="region of interest" description="Disordered" evidence="4">
    <location>
        <begin position="137"/>
        <end position="162"/>
    </location>
</feature>
<dbReference type="RefSeq" id="WP_051267169.1">
    <property type="nucleotide sequence ID" value="NZ_CP028426.1"/>
</dbReference>
<dbReference type="InterPro" id="IPR011008">
    <property type="entry name" value="Dimeric_a/b-barrel"/>
</dbReference>
<comment type="caution">
    <text evidence="6">The sequence shown here is derived from an EMBL/GenBank/DDBJ whole genome shotgun (WGS) entry which is preliminary data.</text>
</comment>
<feature type="domain" description="HTH asnC-type" evidence="5">
    <location>
        <begin position="2"/>
        <end position="63"/>
    </location>
</feature>
<dbReference type="Gene3D" id="1.10.10.10">
    <property type="entry name" value="Winged helix-like DNA-binding domain superfamily/Winged helix DNA-binding domain"/>
    <property type="match status" value="1"/>
</dbReference>
<sequence>MLDDIDLAIVRALRRDARLSIRSLAEEVHVSRSTAHERVNRLLERGVISGFSAIVDPAQAGLAVRAILVVDTGATPEGADLADALLEVPFVTRVQTIAGDIDYVVEIAAPTHDALSNVVLRRVLRLPGVHSVRTHLVIGEQSRDPVQEPPEDYEPGPSDGAW</sequence>
<dbReference type="SMART" id="SM00344">
    <property type="entry name" value="HTH_ASNC"/>
    <property type="match status" value="1"/>
</dbReference>
<protein>
    <submittedName>
        <fullName evidence="6">Lrp/AsnC family transcriptional regulator</fullName>
    </submittedName>
</protein>
<proteinExistence type="predicted"/>
<organism evidence="6 7">
    <name type="scientific">Gulosibacter molinativorax</name>
    <dbReference type="NCBI Taxonomy" id="256821"/>
    <lineage>
        <taxon>Bacteria</taxon>
        <taxon>Bacillati</taxon>
        <taxon>Actinomycetota</taxon>
        <taxon>Actinomycetes</taxon>
        <taxon>Micrococcales</taxon>
        <taxon>Microbacteriaceae</taxon>
        <taxon>Gulosibacter</taxon>
    </lineage>
</organism>
<reference evidence="6" key="2">
    <citation type="journal article" date="2022" name="Sci. Rep.">
        <title>In silico prediction of the enzymes involved in the degradation of the herbicide molinate by Gulosibacter molinativorax ON4T.</title>
        <authorList>
            <person name="Lopes A.R."/>
            <person name="Bunin E."/>
            <person name="Viana A.T."/>
            <person name="Froufe H."/>
            <person name="Munoz-Merida A."/>
            <person name="Pinho D."/>
            <person name="Figueiredo J."/>
            <person name="Barroso C."/>
            <person name="Vaz-Moreira I."/>
            <person name="Bellanger X."/>
            <person name="Egas C."/>
            <person name="Nunes O.C."/>
        </authorList>
    </citation>
    <scope>NUCLEOTIDE SEQUENCE</scope>
    <source>
        <strain evidence="6">ON4</strain>
    </source>
</reference>
<evidence type="ECO:0000313" key="7">
    <source>
        <dbReference type="Proteomes" id="UP001170379"/>
    </source>
</evidence>
<dbReference type="PANTHER" id="PTHR30154:SF34">
    <property type="entry name" value="TRANSCRIPTIONAL REGULATOR AZLB"/>
    <property type="match status" value="1"/>
</dbReference>
<dbReference type="Gene3D" id="3.30.70.920">
    <property type="match status" value="1"/>
</dbReference>
<evidence type="ECO:0000256" key="1">
    <source>
        <dbReference type="ARBA" id="ARBA00023015"/>
    </source>
</evidence>
<name>A0ABT7CCG3_9MICO</name>
<accession>A0ABT7CCG3</accession>
<dbReference type="InterPro" id="IPR036388">
    <property type="entry name" value="WH-like_DNA-bd_sf"/>
</dbReference>
<dbReference type="InterPro" id="IPR000485">
    <property type="entry name" value="AsnC-type_HTH_dom"/>
</dbReference>
<dbReference type="EMBL" id="PXVD01000023">
    <property type="protein sequence ID" value="MDJ1372301.1"/>
    <property type="molecule type" value="Genomic_DNA"/>
</dbReference>
<dbReference type="PROSITE" id="PS50956">
    <property type="entry name" value="HTH_ASNC_2"/>
    <property type="match status" value="1"/>
</dbReference>
<dbReference type="PRINTS" id="PR00033">
    <property type="entry name" value="HTHASNC"/>
</dbReference>
<evidence type="ECO:0000313" key="6">
    <source>
        <dbReference type="EMBL" id="MDJ1372301.1"/>
    </source>
</evidence>
<evidence type="ECO:0000256" key="2">
    <source>
        <dbReference type="ARBA" id="ARBA00023125"/>
    </source>
</evidence>
<reference evidence="6" key="1">
    <citation type="submission" date="2018-03" db="EMBL/GenBank/DDBJ databases">
        <authorList>
            <person name="Nunes O.C."/>
            <person name="Lopes A.R."/>
            <person name="Froufe H."/>
            <person name="Munoz-Merida A."/>
            <person name="Barroso C."/>
            <person name="Egas C."/>
        </authorList>
    </citation>
    <scope>NUCLEOTIDE SEQUENCE</scope>
    <source>
        <strain evidence="6">ON4</strain>
    </source>
</reference>
<evidence type="ECO:0000256" key="4">
    <source>
        <dbReference type="SAM" id="MobiDB-lite"/>
    </source>
</evidence>
<dbReference type="InterPro" id="IPR036390">
    <property type="entry name" value="WH_DNA-bd_sf"/>
</dbReference>
<keyword evidence="2" id="KW-0238">DNA-binding</keyword>
<keyword evidence="7" id="KW-1185">Reference proteome</keyword>
<keyword evidence="1" id="KW-0805">Transcription regulation</keyword>
<evidence type="ECO:0000259" key="5">
    <source>
        <dbReference type="PROSITE" id="PS50956"/>
    </source>
</evidence>
<evidence type="ECO:0000256" key="3">
    <source>
        <dbReference type="ARBA" id="ARBA00023163"/>
    </source>
</evidence>
<gene>
    <name evidence="6" type="ORF">C7K25_13140</name>
</gene>
<dbReference type="CDD" id="cd00090">
    <property type="entry name" value="HTH_ARSR"/>
    <property type="match status" value="1"/>
</dbReference>
<dbReference type="InterPro" id="IPR019887">
    <property type="entry name" value="Tscrpt_reg_AsnC/Lrp_C"/>
</dbReference>
<dbReference type="Pfam" id="PF13412">
    <property type="entry name" value="HTH_24"/>
    <property type="match status" value="1"/>
</dbReference>
<dbReference type="SUPFAM" id="SSF46785">
    <property type="entry name" value="Winged helix' DNA-binding domain"/>
    <property type="match status" value="1"/>
</dbReference>
<keyword evidence="3" id="KW-0804">Transcription</keyword>